<keyword evidence="7" id="KW-0472">Membrane</keyword>
<evidence type="ECO:0000256" key="5">
    <source>
        <dbReference type="ARBA" id="ARBA00022692"/>
    </source>
</evidence>
<dbReference type="Proteomes" id="UP000075666">
    <property type="component" value="Unassembled WGS sequence"/>
</dbReference>
<reference evidence="8 9" key="1">
    <citation type="submission" date="2016-01" db="EMBL/GenBank/DDBJ databases">
        <title>Genome Sequences of Twelve Sporeforming Bacillus Species Isolated from Foods.</title>
        <authorList>
            <person name="Berendsen E.M."/>
            <person name="Wells-Bennik M.H."/>
            <person name="Krawcyk A.O."/>
            <person name="De Jong A."/>
            <person name="Holsappel S."/>
            <person name="Eijlander R.T."/>
            <person name="Kuipers O.P."/>
        </authorList>
    </citation>
    <scope>NUCLEOTIDE SEQUENCE [LARGE SCALE GENOMIC DNA]</scope>
    <source>
        <strain evidence="8 9">B4102</strain>
    </source>
</reference>
<gene>
    <name evidence="8" type="ORF">B4102_3379</name>
</gene>
<sequence length="331" mass="35409">MKRKITIVFGILLLLLIAVFFINLSLGTISISPLSVIATLAGYGTSQDGIVLFDFRLPRIVIALLIGIGLAISGVILQGITNNDLADPGILGINTGAGLFVVIFIFFTENTVFKSLSSYLMPLAAFAGAIIAMFLIYVLAWKNGITPKRLILVGIGINSAFSALLIIFQLKMTNQSFSEVITWLSGDLWGTNWGFVVAILPWIIVLGSYVWIKSRTLNVLRLGDELSVGMGVKLERERRILLFVAAALAGACVAFGGGLAFIGLIAPHLAKRIVGPLHQIMIPVAALIGALILLIGDTIARNFFGPSEIPVGLIVSIIGAPYFVYLLVKTA</sequence>
<keyword evidence="6" id="KW-1133">Transmembrane helix</keyword>
<keyword evidence="9" id="KW-1185">Reference proteome</keyword>
<organism evidence="8 9">
    <name type="scientific">Heyndrickxia sporothermodurans</name>
    <dbReference type="NCBI Taxonomy" id="46224"/>
    <lineage>
        <taxon>Bacteria</taxon>
        <taxon>Bacillati</taxon>
        <taxon>Bacillota</taxon>
        <taxon>Bacilli</taxon>
        <taxon>Bacillales</taxon>
        <taxon>Bacillaceae</taxon>
        <taxon>Heyndrickxia</taxon>
    </lineage>
</organism>
<dbReference type="SUPFAM" id="SSF81345">
    <property type="entry name" value="ABC transporter involved in vitamin B12 uptake, BtuC"/>
    <property type="match status" value="1"/>
</dbReference>
<dbReference type="RefSeq" id="WP_066232426.1">
    <property type="nucleotide sequence ID" value="NZ_JABWUG010000206.1"/>
</dbReference>
<dbReference type="STRING" id="46224.B4102_3379"/>
<comment type="similarity">
    <text evidence="2">Belongs to the binding-protein-dependent transport system permease family. FecCD subfamily.</text>
</comment>
<dbReference type="InterPro" id="IPR037294">
    <property type="entry name" value="ABC_BtuC-like"/>
</dbReference>
<dbReference type="GO" id="GO:0033214">
    <property type="term" value="P:siderophore-iron import into cell"/>
    <property type="evidence" value="ECO:0007669"/>
    <property type="project" value="TreeGrafter"/>
</dbReference>
<comment type="subcellular location">
    <subcellularLocation>
        <location evidence="1">Cell membrane</location>
        <topology evidence="1">Multi-pass membrane protein</topology>
    </subcellularLocation>
</comment>
<dbReference type="FunFam" id="1.10.3470.10:FF:000001">
    <property type="entry name" value="Vitamin B12 ABC transporter permease BtuC"/>
    <property type="match status" value="1"/>
</dbReference>
<accession>A0A150KUM8</accession>
<dbReference type="Pfam" id="PF01032">
    <property type="entry name" value="FecCD"/>
    <property type="match status" value="1"/>
</dbReference>
<dbReference type="PATRIC" id="fig|46224.3.peg.3517"/>
<dbReference type="AlphaFoldDB" id="A0A150KUM8"/>
<dbReference type="CDD" id="cd06550">
    <property type="entry name" value="TM_ABC_iron-siderophores_like"/>
    <property type="match status" value="1"/>
</dbReference>
<name>A0A150KUM8_9BACI</name>
<comment type="caution">
    <text evidence="8">The sequence shown here is derived from an EMBL/GenBank/DDBJ whole genome shotgun (WGS) entry which is preliminary data.</text>
</comment>
<keyword evidence="3" id="KW-0813">Transport</keyword>
<evidence type="ECO:0000256" key="2">
    <source>
        <dbReference type="ARBA" id="ARBA00007935"/>
    </source>
</evidence>
<dbReference type="GO" id="GO:0022857">
    <property type="term" value="F:transmembrane transporter activity"/>
    <property type="evidence" value="ECO:0007669"/>
    <property type="project" value="InterPro"/>
</dbReference>
<evidence type="ECO:0000256" key="1">
    <source>
        <dbReference type="ARBA" id="ARBA00004651"/>
    </source>
</evidence>
<protein>
    <submittedName>
        <fullName evidence="8">Uncharacterized protein</fullName>
    </submittedName>
</protein>
<dbReference type="GO" id="GO:0005886">
    <property type="term" value="C:plasma membrane"/>
    <property type="evidence" value="ECO:0007669"/>
    <property type="project" value="UniProtKB-SubCell"/>
</dbReference>
<dbReference type="EMBL" id="LQYN01000068">
    <property type="protein sequence ID" value="KYD03529.1"/>
    <property type="molecule type" value="Genomic_DNA"/>
</dbReference>
<dbReference type="PANTHER" id="PTHR30472">
    <property type="entry name" value="FERRIC ENTEROBACTIN TRANSPORT SYSTEM PERMEASE PROTEIN"/>
    <property type="match status" value="1"/>
</dbReference>
<evidence type="ECO:0000313" key="9">
    <source>
        <dbReference type="Proteomes" id="UP000075666"/>
    </source>
</evidence>
<proteinExistence type="inferred from homology"/>
<dbReference type="OrthoDB" id="9811721at2"/>
<evidence type="ECO:0000256" key="6">
    <source>
        <dbReference type="ARBA" id="ARBA00022989"/>
    </source>
</evidence>
<keyword evidence="4" id="KW-1003">Cell membrane</keyword>
<dbReference type="PANTHER" id="PTHR30472:SF64">
    <property type="entry name" value="IRON(3+)-HYDROXAMATE IMPORT SYSTEM PERMEASE PROTEIN FHUG"/>
    <property type="match status" value="1"/>
</dbReference>
<evidence type="ECO:0000256" key="4">
    <source>
        <dbReference type="ARBA" id="ARBA00022475"/>
    </source>
</evidence>
<dbReference type="InterPro" id="IPR000522">
    <property type="entry name" value="ABC_transptr_permease_BtuC"/>
</dbReference>
<evidence type="ECO:0000313" key="8">
    <source>
        <dbReference type="EMBL" id="KYD03529.1"/>
    </source>
</evidence>
<keyword evidence="5" id="KW-0812">Transmembrane</keyword>
<dbReference type="Gene3D" id="1.10.3470.10">
    <property type="entry name" value="ABC transporter involved in vitamin B12 uptake, BtuC"/>
    <property type="match status" value="1"/>
</dbReference>
<evidence type="ECO:0000256" key="7">
    <source>
        <dbReference type="ARBA" id="ARBA00023136"/>
    </source>
</evidence>
<evidence type="ECO:0000256" key="3">
    <source>
        <dbReference type="ARBA" id="ARBA00022448"/>
    </source>
</evidence>